<keyword evidence="1" id="KW-1133">Transmembrane helix</keyword>
<keyword evidence="1" id="KW-0812">Transmembrane</keyword>
<dbReference type="AlphaFoldDB" id="A0A974HS59"/>
<name>A0A974HS59_XENLA</name>
<evidence type="ECO:0000256" key="1">
    <source>
        <dbReference type="SAM" id="Phobius"/>
    </source>
</evidence>
<keyword evidence="1" id="KW-0472">Membrane</keyword>
<sequence length="95" mass="10979">MNYFGFFLGNFYLQLHGTVMGLNIAPPFMAWLKELYIYIVMTFTGSTVWRGGCTVYQGYVYDMAGKKNKGSRATFVTQYGDTSKQVNEILQKHWH</sequence>
<evidence type="ECO:0000313" key="3">
    <source>
        <dbReference type="Proteomes" id="UP000694892"/>
    </source>
</evidence>
<evidence type="ECO:0000313" key="2">
    <source>
        <dbReference type="EMBL" id="OCT88517.1"/>
    </source>
</evidence>
<reference evidence="3" key="1">
    <citation type="journal article" date="2016" name="Nature">
        <title>Genome evolution in the allotetraploid frog Xenopus laevis.</title>
        <authorList>
            <person name="Session A.M."/>
            <person name="Uno Y."/>
            <person name="Kwon T."/>
            <person name="Chapman J.A."/>
            <person name="Toyoda A."/>
            <person name="Takahashi S."/>
            <person name="Fukui A."/>
            <person name="Hikosaka A."/>
            <person name="Suzuki A."/>
            <person name="Kondo M."/>
            <person name="van Heeringen S.J."/>
            <person name="Quigley I."/>
            <person name="Heinz S."/>
            <person name="Ogino H."/>
            <person name="Ochi H."/>
            <person name="Hellsten U."/>
            <person name="Lyons J.B."/>
            <person name="Simakov O."/>
            <person name="Putnam N."/>
            <person name="Stites J."/>
            <person name="Kuroki Y."/>
            <person name="Tanaka T."/>
            <person name="Michiue T."/>
            <person name="Watanabe M."/>
            <person name="Bogdanovic O."/>
            <person name="Lister R."/>
            <person name="Georgiou G."/>
            <person name="Paranjpe S.S."/>
            <person name="van Kruijsbergen I."/>
            <person name="Shu S."/>
            <person name="Carlson J."/>
            <person name="Kinoshita T."/>
            <person name="Ohta Y."/>
            <person name="Mawaribuchi S."/>
            <person name="Jenkins J."/>
            <person name="Grimwood J."/>
            <person name="Schmutz J."/>
            <person name="Mitros T."/>
            <person name="Mozaffari S.V."/>
            <person name="Suzuki Y."/>
            <person name="Haramoto Y."/>
            <person name="Yamamoto T.S."/>
            <person name="Takagi C."/>
            <person name="Heald R."/>
            <person name="Miller K."/>
            <person name="Haudenschild C."/>
            <person name="Kitzman J."/>
            <person name="Nakayama T."/>
            <person name="Izutsu Y."/>
            <person name="Robert J."/>
            <person name="Fortriede J."/>
            <person name="Burns K."/>
            <person name="Lotay V."/>
            <person name="Karimi K."/>
            <person name="Yasuoka Y."/>
            <person name="Dichmann D.S."/>
            <person name="Flajnik M.F."/>
            <person name="Houston D.W."/>
            <person name="Shendure J."/>
            <person name="DuPasquier L."/>
            <person name="Vize P.D."/>
            <person name="Zorn A.M."/>
            <person name="Ito M."/>
            <person name="Marcotte E.M."/>
            <person name="Wallingford J.B."/>
            <person name="Ito Y."/>
            <person name="Asashima M."/>
            <person name="Ueno N."/>
            <person name="Matsuda Y."/>
            <person name="Veenstra G.J."/>
            <person name="Fujiyama A."/>
            <person name="Harland R.M."/>
            <person name="Taira M."/>
            <person name="Rokhsar D.S."/>
        </authorList>
    </citation>
    <scope>NUCLEOTIDE SEQUENCE [LARGE SCALE GENOMIC DNA]</scope>
    <source>
        <strain evidence="3">J</strain>
    </source>
</reference>
<organism evidence="2 3">
    <name type="scientific">Xenopus laevis</name>
    <name type="common">African clawed frog</name>
    <dbReference type="NCBI Taxonomy" id="8355"/>
    <lineage>
        <taxon>Eukaryota</taxon>
        <taxon>Metazoa</taxon>
        <taxon>Chordata</taxon>
        <taxon>Craniata</taxon>
        <taxon>Vertebrata</taxon>
        <taxon>Euteleostomi</taxon>
        <taxon>Amphibia</taxon>
        <taxon>Batrachia</taxon>
        <taxon>Anura</taxon>
        <taxon>Pipoidea</taxon>
        <taxon>Pipidae</taxon>
        <taxon>Xenopodinae</taxon>
        <taxon>Xenopus</taxon>
        <taxon>Xenopus</taxon>
    </lineage>
</organism>
<accession>A0A974HS59</accession>
<protein>
    <submittedName>
        <fullName evidence="2">Uncharacterized protein</fullName>
    </submittedName>
</protein>
<feature type="transmembrane region" description="Helical" evidence="1">
    <location>
        <begin position="12"/>
        <end position="32"/>
    </location>
</feature>
<proteinExistence type="predicted"/>
<gene>
    <name evidence="2" type="ORF">XELAEV_18017146mg</name>
</gene>
<dbReference type="Proteomes" id="UP000694892">
    <property type="component" value="Chromosome 3L"/>
</dbReference>
<dbReference type="EMBL" id="CM004470">
    <property type="protein sequence ID" value="OCT88517.1"/>
    <property type="molecule type" value="Genomic_DNA"/>
</dbReference>